<evidence type="ECO:0000256" key="1">
    <source>
        <dbReference type="SAM" id="MobiDB-lite"/>
    </source>
</evidence>
<evidence type="ECO:0000313" key="2">
    <source>
        <dbReference type="EMBL" id="UQX13416.1"/>
    </source>
</evidence>
<protein>
    <recommendedName>
        <fullName evidence="4">Immunity protein 63 domain-containing protein</fullName>
    </recommendedName>
</protein>
<feature type="region of interest" description="Disordered" evidence="1">
    <location>
        <begin position="165"/>
        <end position="186"/>
    </location>
</feature>
<organism evidence="2 3">
    <name type="scientific">Candidatus Mycobacterium methanotrophicum</name>
    <dbReference type="NCBI Taxonomy" id="2943498"/>
    <lineage>
        <taxon>Bacteria</taxon>
        <taxon>Bacillati</taxon>
        <taxon>Actinomycetota</taxon>
        <taxon>Actinomycetes</taxon>
        <taxon>Mycobacteriales</taxon>
        <taxon>Mycobacteriaceae</taxon>
        <taxon>Mycobacterium</taxon>
    </lineage>
</organism>
<evidence type="ECO:0000313" key="3">
    <source>
        <dbReference type="Proteomes" id="UP001056610"/>
    </source>
</evidence>
<evidence type="ECO:0008006" key="4">
    <source>
        <dbReference type="Google" id="ProtNLM"/>
    </source>
</evidence>
<reference evidence="2" key="1">
    <citation type="submission" date="2022-05" db="EMBL/GenBank/DDBJ databases">
        <title>A methanotrophic Mycobacterium dominates a cave microbial ecosystem.</title>
        <authorList>
            <person name="Van Spanning R.J.M."/>
            <person name="Guan Q."/>
            <person name="Melkonian C."/>
            <person name="Gallant J."/>
            <person name="Polerecky L."/>
            <person name="Flot J.-F."/>
            <person name="Brandt B.W."/>
            <person name="Braster M."/>
            <person name="Iturbe Espinoza P."/>
            <person name="Aerts J."/>
            <person name="Meima-Franke M."/>
            <person name="Piersma S.R."/>
            <person name="Bunduc C."/>
            <person name="Ummels R."/>
            <person name="Pain A."/>
            <person name="Fleming E.J."/>
            <person name="van der Wel N."/>
            <person name="Gherman V.D."/>
            <person name="Sarbu S.M."/>
            <person name="Bodelier P.L.E."/>
            <person name="Bitter W."/>
        </authorList>
    </citation>
    <scope>NUCLEOTIDE SEQUENCE</scope>
    <source>
        <strain evidence="2">Sulfur Cave</strain>
        <plasmid evidence="2">unnamed</plasmid>
    </source>
</reference>
<dbReference type="Proteomes" id="UP001056610">
    <property type="component" value="Plasmid unnamed"/>
</dbReference>
<keyword evidence="3" id="KW-1185">Reference proteome</keyword>
<dbReference type="EMBL" id="CP097321">
    <property type="protein sequence ID" value="UQX13416.1"/>
    <property type="molecule type" value="Genomic_DNA"/>
</dbReference>
<accession>A0ABY4QTL1</accession>
<proteinExistence type="predicted"/>
<name>A0ABY4QTL1_9MYCO</name>
<sequence length="271" mass="30911">MKIDPTRIMNAREFRASLSAVLDSARAGRPTHITRDDRIDGHLVPPTALVHDGNEFLVMMYAAIEAEARFLADDVERSGFHQAGDSIGMVFGWLWQCDPDAAVEWLAKYAYAVTSEFESRGWARPAFGPLWRAMRIAVKVRLLDGEVRDFEEAVRTRLSDWQHPFTPDELSGRPRPRKVDDPWPDTRGSDIGWAKRRWRHVEPGMFVPNPDNGFELSVGDAGWCRVDRVDDTGSDIVLQRTDGSEFSYTTPGGDTWVPFRCQEPYRWGFDH</sequence>
<dbReference type="RefSeq" id="WP_219070042.1">
    <property type="nucleotide sequence ID" value="NZ_CAJUXY010000073.1"/>
</dbReference>
<gene>
    <name evidence="2" type="ORF">M5I08_24725</name>
</gene>
<geneLocation type="plasmid" evidence="2 3">
    <name>unnamed</name>
</geneLocation>
<keyword evidence="2" id="KW-0614">Plasmid</keyword>